<sequence>MKGTVATGVIAKNPSASSWTGVLIARPEPGLSETMDAVRALGWTPFAAPALIIEPRFPPPQTKLSAALLTSSQAVAALSASVAPDVPVFAVGDATARRVRAAGFHHVNSAGADAGALAALVRARLAPSPAPILLLSGAGQGLELASELRQAGFKVLRRIAYSAHPVHAFPAAILRALQSNEIGIVTAFSARSAAATGAALKASGYDCRQLRGIAISDKAAHALRKSGIADVRVARHPDAASVIAALGHPPS</sequence>
<dbReference type="SUPFAM" id="SSF69618">
    <property type="entry name" value="HemD-like"/>
    <property type="match status" value="1"/>
</dbReference>
<dbReference type="EMBL" id="WOTB01000014">
    <property type="protein sequence ID" value="NHN85291.1"/>
    <property type="molecule type" value="Genomic_DNA"/>
</dbReference>
<dbReference type="CDD" id="cd06578">
    <property type="entry name" value="HemD"/>
    <property type="match status" value="1"/>
</dbReference>
<accession>A0ABX0JPB1</accession>
<dbReference type="Gene3D" id="3.40.50.10090">
    <property type="match status" value="2"/>
</dbReference>
<gene>
    <name evidence="2" type="ORF">GOB93_11645</name>
</gene>
<dbReference type="InterPro" id="IPR003754">
    <property type="entry name" value="4pyrrol_synth_uPrphyn_synth"/>
</dbReference>
<comment type="caution">
    <text evidence="2">The sequence shown here is derived from an EMBL/GenBank/DDBJ whole genome shotgun (WGS) entry which is preliminary data.</text>
</comment>
<feature type="domain" description="Tetrapyrrole biosynthesis uroporphyrinogen III synthase" evidence="1">
    <location>
        <begin position="35"/>
        <end position="243"/>
    </location>
</feature>
<name>A0ABX0JPB1_9PROT</name>
<evidence type="ECO:0000313" key="2">
    <source>
        <dbReference type="EMBL" id="NHN85291.1"/>
    </source>
</evidence>
<dbReference type="Proteomes" id="UP000635278">
    <property type="component" value="Unassembled WGS sequence"/>
</dbReference>
<reference evidence="2 3" key="1">
    <citation type="journal article" date="2020" name="Int. J. Syst. Evol. Microbiol.">
        <title>Novel acetic acid bacteria from cider fermentations: Acetobacter conturbans sp. nov. and Acetobacter fallax sp. nov.</title>
        <authorList>
            <person name="Sombolestani A.S."/>
            <person name="Cleenwerck I."/>
            <person name="Cnockaert M."/>
            <person name="Borremans W."/>
            <person name="Wieme A.D."/>
            <person name="De Vuyst L."/>
            <person name="Vandamme P."/>
        </authorList>
    </citation>
    <scope>NUCLEOTIDE SEQUENCE [LARGE SCALE GENOMIC DNA]</scope>
    <source>
        <strain evidence="2 3">LMG 30640</strain>
    </source>
</reference>
<proteinExistence type="predicted"/>
<organism evidence="2 3">
    <name type="scientific">Acetobacter musti</name>
    <dbReference type="NCBI Taxonomy" id="864732"/>
    <lineage>
        <taxon>Bacteria</taxon>
        <taxon>Pseudomonadati</taxon>
        <taxon>Pseudomonadota</taxon>
        <taxon>Alphaproteobacteria</taxon>
        <taxon>Acetobacterales</taxon>
        <taxon>Acetobacteraceae</taxon>
        <taxon>Acetobacter</taxon>
    </lineage>
</organism>
<evidence type="ECO:0000259" key="1">
    <source>
        <dbReference type="Pfam" id="PF02602"/>
    </source>
</evidence>
<dbReference type="Pfam" id="PF02602">
    <property type="entry name" value="HEM4"/>
    <property type="match status" value="1"/>
</dbReference>
<dbReference type="RefSeq" id="WP_173583676.1">
    <property type="nucleotide sequence ID" value="NZ_WOTB01000014.1"/>
</dbReference>
<dbReference type="InterPro" id="IPR036108">
    <property type="entry name" value="4pyrrol_syn_uPrphyn_synt_sf"/>
</dbReference>
<keyword evidence="3" id="KW-1185">Reference proteome</keyword>
<protein>
    <submittedName>
        <fullName evidence="2">Uroporphyrinogen-III synthase</fullName>
    </submittedName>
</protein>
<evidence type="ECO:0000313" key="3">
    <source>
        <dbReference type="Proteomes" id="UP000635278"/>
    </source>
</evidence>